<reference evidence="3" key="1">
    <citation type="journal article" date="2014" name="Int. J. Syst. Evol. Microbiol.">
        <title>Complete genome sequence of Corynebacterium casei LMG S-19264T (=DSM 44701T), isolated from a smear-ripened cheese.</title>
        <authorList>
            <consortium name="US DOE Joint Genome Institute (JGI-PGF)"/>
            <person name="Walter F."/>
            <person name="Albersmeier A."/>
            <person name="Kalinowski J."/>
            <person name="Ruckert C."/>
        </authorList>
    </citation>
    <scope>NUCLEOTIDE SEQUENCE</scope>
    <source>
        <strain evidence="3">KCTC 12870</strain>
    </source>
</reference>
<name>A0A8J3DJS2_9BACT</name>
<dbReference type="Proteomes" id="UP000642829">
    <property type="component" value="Unassembled WGS sequence"/>
</dbReference>
<reference evidence="3" key="2">
    <citation type="submission" date="2020-09" db="EMBL/GenBank/DDBJ databases">
        <authorList>
            <person name="Sun Q."/>
            <person name="Kim S."/>
        </authorList>
    </citation>
    <scope>NUCLEOTIDE SEQUENCE</scope>
    <source>
        <strain evidence="3">KCTC 12870</strain>
    </source>
</reference>
<evidence type="ECO:0000256" key="1">
    <source>
        <dbReference type="SAM" id="Phobius"/>
    </source>
</evidence>
<evidence type="ECO:0000313" key="3">
    <source>
        <dbReference type="EMBL" id="GHC01302.1"/>
    </source>
</evidence>
<keyword evidence="1" id="KW-1133">Transmembrane helix</keyword>
<keyword evidence="4" id="KW-1185">Reference proteome</keyword>
<keyword evidence="1" id="KW-0472">Membrane</keyword>
<dbReference type="PANTHER" id="PTHR42208">
    <property type="entry name" value="HEAVY METAL TRANSPORTER-RELATED"/>
    <property type="match status" value="1"/>
</dbReference>
<dbReference type="InterPro" id="IPR039447">
    <property type="entry name" value="UreH-like_TM_dom"/>
</dbReference>
<sequence>MLSAALIDSASAAFVAGLITSPHCVGMCGPIGCATLPLGQSESSLAWATASYHLTRALCYMTICLLAGLIGSPVLGAFGAAPARILPWLMIAMMLTVAFRLDRYFPKPKRLGGLFQKLSRRVRNLPRWLLGAGLGAVTPLLPCGPLYLIFTVALFSGSLVRGAEIGLGFALGTIPLLALAQGGYFRYQGKISPKVLRWVQCGFALVAAGLISWRMIASDGAFGDQFCH</sequence>
<feature type="transmembrane region" description="Helical" evidence="1">
    <location>
        <begin position="165"/>
        <end position="185"/>
    </location>
</feature>
<accession>A0A8J3DJS2</accession>
<dbReference type="Pfam" id="PF13386">
    <property type="entry name" value="DsbD_2"/>
    <property type="match status" value="1"/>
</dbReference>
<comment type="caution">
    <text evidence="3">The sequence shown here is derived from an EMBL/GenBank/DDBJ whole genome shotgun (WGS) entry which is preliminary data.</text>
</comment>
<evidence type="ECO:0000259" key="2">
    <source>
        <dbReference type="Pfam" id="PF13386"/>
    </source>
</evidence>
<feature type="transmembrane region" description="Helical" evidence="1">
    <location>
        <begin position="85"/>
        <end position="101"/>
    </location>
</feature>
<feature type="transmembrane region" description="Helical" evidence="1">
    <location>
        <begin position="128"/>
        <end position="153"/>
    </location>
</feature>
<keyword evidence="1" id="KW-0812">Transmembrane</keyword>
<protein>
    <recommendedName>
        <fullName evidence="2">Urease accessory protein UreH-like transmembrane domain-containing protein</fullName>
    </recommendedName>
</protein>
<feature type="domain" description="Urease accessory protein UreH-like transmembrane" evidence="2">
    <location>
        <begin position="12"/>
        <end position="209"/>
    </location>
</feature>
<dbReference type="AlphaFoldDB" id="A0A8J3DJS2"/>
<feature type="transmembrane region" description="Helical" evidence="1">
    <location>
        <begin position="57"/>
        <end position="79"/>
    </location>
</feature>
<evidence type="ECO:0000313" key="4">
    <source>
        <dbReference type="Proteomes" id="UP000642829"/>
    </source>
</evidence>
<dbReference type="RefSeq" id="WP_189514101.1">
    <property type="nucleotide sequence ID" value="NZ_BMXG01000009.1"/>
</dbReference>
<proteinExistence type="predicted"/>
<feature type="transmembrane region" description="Helical" evidence="1">
    <location>
        <begin position="197"/>
        <end position="216"/>
    </location>
</feature>
<organism evidence="3 4">
    <name type="scientific">Cerasicoccus arenae</name>
    <dbReference type="NCBI Taxonomy" id="424488"/>
    <lineage>
        <taxon>Bacteria</taxon>
        <taxon>Pseudomonadati</taxon>
        <taxon>Verrucomicrobiota</taxon>
        <taxon>Opitutia</taxon>
        <taxon>Puniceicoccales</taxon>
        <taxon>Cerasicoccaceae</taxon>
        <taxon>Cerasicoccus</taxon>
    </lineage>
</organism>
<gene>
    <name evidence="3" type="ORF">GCM10007047_17190</name>
</gene>
<dbReference type="EMBL" id="BMXG01000009">
    <property type="protein sequence ID" value="GHC01302.1"/>
    <property type="molecule type" value="Genomic_DNA"/>
</dbReference>
<dbReference type="PANTHER" id="PTHR42208:SF1">
    <property type="entry name" value="HEAVY METAL TRANSPORTER"/>
    <property type="match status" value="1"/>
</dbReference>